<dbReference type="GO" id="GO:0098609">
    <property type="term" value="P:cell-cell adhesion"/>
    <property type="evidence" value="ECO:0007669"/>
    <property type="project" value="TreeGrafter"/>
</dbReference>
<gene>
    <name evidence="8" type="primary">100633211</name>
</gene>
<feature type="region of interest" description="Disordered" evidence="3">
    <location>
        <begin position="949"/>
        <end position="999"/>
    </location>
</feature>
<evidence type="ECO:0000256" key="3">
    <source>
        <dbReference type="SAM" id="MobiDB-lite"/>
    </source>
</evidence>
<dbReference type="eggNOG" id="KOG4475">
    <property type="taxonomic scope" value="Eukaryota"/>
</dbReference>
<proteinExistence type="predicted"/>
<dbReference type="EnsemblMetazoa" id="XM_019996077.1">
    <property type="protein sequence ID" value="XP_019851636.1"/>
    <property type="gene ID" value="LOC100633211"/>
</dbReference>
<feature type="region of interest" description="Disordered" evidence="3">
    <location>
        <begin position="876"/>
        <end position="897"/>
    </location>
</feature>
<dbReference type="SMART" id="SM00409">
    <property type="entry name" value="IG"/>
    <property type="match status" value="4"/>
</dbReference>
<dbReference type="InterPro" id="IPR007110">
    <property type="entry name" value="Ig-like_dom"/>
</dbReference>
<name>A0A1X7UYA1_AMPQE</name>
<evidence type="ECO:0000259" key="7">
    <source>
        <dbReference type="PROSITE" id="PS50853"/>
    </source>
</evidence>
<dbReference type="eggNOG" id="KOG2177">
    <property type="taxonomic scope" value="Eukaryota"/>
</dbReference>
<feature type="domain" description="Fibronectin type-III" evidence="7">
    <location>
        <begin position="585"/>
        <end position="687"/>
    </location>
</feature>
<evidence type="ECO:0000256" key="5">
    <source>
        <dbReference type="SAM" id="SignalP"/>
    </source>
</evidence>
<organism evidence="8">
    <name type="scientific">Amphimedon queenslandica</name>
    <name type="common">Sponge</name>
    <dbReference type="NCBI Taxonomy" id="400682"/>
    <lineage>
        <taxon>Eukaryota</taxon>
        <taxon>Metazoa</taxon>
        <taxon>Porifera</taxon>
        <taxon>Demospongiae</taxon>
        <taxon>Heteroscleromorpha</taxon>
        <taxon>Haplosclerida</taxon>
        <taxon>Niphatidae</taxon>
        <taxon>Amphimedon</taxon>
    </lineage>
</organism>
<dbReference type="CDD" id="cd00096">
    <property type="entry name" value="Ig"/>
    <property type="match status" value="1"/>
</dbReference>
<evidence type="ECO:0000256" key="1">
    <source>
        <dbReference type="ARBA" id="ARBA00022737"/>
    </source>
</evidence>
<dbReference type="Proteomes" id="UP000007879">
    <property type="component" value="Unassembled WGS sequence"/>
</dbReference>
<accession>A0A1X7UYA1</accession>
<keyword evidence="4" id="KW-0812">Transmembrane</keyword>
<dbReference type="Gene3D" id="2.60.40.10">
    <property type="entry name" value="Immunoglobulins"/>
    <property type="match status" value="5"/>
</dbReference>
<feature type="chain" id="PRO_5012214420" evidence="5">
    <location>
        <begin position="23"/>
        <end position="999"/>
    </location>
</feature>
<dbReference type="InterPro" id="IPR003598">
    <property type="entry name" value="Ig_sub2"/>
</dbReference>
<dbReference type="SUPFAM" id="SSF48726">
    <property type="entry name" value="Immunoglobulin"/>
    <property type="match status" value="4"/>
</dbReference>
<keyword evidence="1" id="KW-0677">Repeat</keyword>
<dbReference type="PROSITE" id="PS50835">
    <property type="entry name" value="IG_LIKE"/>
    <property type="match status" value="5"/>
</dbReference>
<evidence type="ECO:0000256" key="4">
    <source>
        <dbReference type="SAM" id="Phobius"/>
    </source>
</evidence>
<evidence type="ECO:0000313" key="8">
    <source>
        <dbReference type="EnsemblMetazoa" id="Aqu2.1.32681_001"/>
    </source>
</evidence>
<dbReference type="eggNOG" id="KOG0060">
    <property type="taxonomic scope" value="Eukaryota"/>
</dbReference>
<dbReference type="InterPro" id="IPR003599">
    <property type="entry name" value="Ig_sub"/>
</dbReference>
<dbReference type="PANTHER" id="PTHR44170">
    <property type="entry name" value="PROTEIN SIDEKICK"/>
    <property type="match status" value="1"/>
</dbReference>
<keyword evidence="9" id="KW-1185">Reference proteome</keyword>
<protein>
    <submittedName>
        <fullName evidence="8">Uncharacterized protein</fullName>
    </submittedName>
</protein>
<feature type="domain" description="Ig-like" evidence="6">
    <location>
        <begin position="249"/>
        <end position="342"/>
    </location>
</feature>
<feature type="compositionally biased region" description="Polar residues" evidence="3">
    <location>
        <begin position="969"/>
        <end position="999"/>
    </location>
</feature>
<dbReference type="InParanoid" id="A0A1X7UYA1"/>
<feature type="domain" description="Ig-like" evidence="6">
    <location>
        <begin position="471"/>
        <end position="572"/>
    </location>
</feature>
<keyword evidence="5" id="KW-0732">Signal</keyword>
<dbReference type="InterPro" id="IPR003961">
    <property type="entry name" value="FN3_dom"/>
</dbReference>
<evidence type="ECO:0000313" key="9">
    <source>
        <dbReference type="Proteomes" id="UP000007879"/>
    </source>
</evidence>
<evidence type="ECO:0000259" key="6">
    <source>
        <dbReference type="PROSITE" id="PS50835"/>
    </source>
</evidence>
<dbReference type="PANTHER" id="PTHR44170:SF6">
    <property type="entry name" value="CONTACTIN"/>
    <property type="match status" value="1"/>
</dbReference>
<dbReference type="Pfam" id="PF13927">
    <property type="entry name" value="Ig_3"/>
    <property type="match status" value="1"/>
</dbReference>
<dbReference type="InterPro" id="IPR036179">
    <property type="entry name" value="Ig-like_dom_sf"/>
</dbReference>
<dbReference type="InterPro" id="IPR013098">
    <property type="entry name" value="Ig_I-set"/>
</dbReference>
<evidence type="ECO:0000256" key="2">
    <source>
        <dbReference type="ARBA" id="ARBA00023157"/>
    </source>
</evidence>
<feature type="transmembrane region" description="Helical" evidence="4">
    <location>
        <begin position="831"/>
        <end position="857"/>
    </location>
</feature>
<dbReference type="SUPFAM" id="SSF49265">
    <property type="entry name" value="Fibronectin type III"/>
    <property type="match status" value="1"/>
</dbReference>
<feature type="domain" description="Ig-like" evidence="6">
    <location>
        <begin position="49"/>
        <end position="145"/>
    </location>
</feature>
<keyword evidence="4" id="KW-0472">Membrane</keyword>
<sequence>MPGRFILFVLAYFVSVGGLASAQPTELRIEIKQDSYERSSGQSLHLVFPTESSPNRSISLSPGLNYTISGAVQSGFNPPYEAWYRVLENGTELLLNHTSPDDTTGNAVYAFVIDDGKISLRFQNFSETDVGVYRCKAPEDTKTIIVTTSNPSVISGVKEVTRLDGSYSSDRTFGMLVTGNPQPNFTWTHNGNAIQSSDGIILLPFASSQSQIIITPPFLFKHAGTYNINAANDHGTASDSFEMNIQTYPVIALTPRSAIAYAVAGTPFEITCNDTSAFPPPVITWSFNNTPVTNNTDGFIIKSINSNVSVLSIEEIGLDHAGVYKCESVNAAGRDAEELELKIQLPPPQVPTVTISSPTSPTYSGGMVNLTCRVTLQTSSHFTDPLSANINWSIGNIPIIIEPLELTRFELPRISIKNYKISTTRYTSVLSIRAASVSDSGLYKCGVISLSGIYSSVLVNSTGTALNIEVPPIPVNLSPTSIEVPNFQPYNLIRFNCSISIPTGHFITSHFNWFMDNDTSSRPLLHGQGGVSIVVNGHTSSLSFEAANPGEAKYRCSVVLGFPSTDPNVTLSANSTVNIIGPSKPFLPIRIIAGDFGHSTALIQWTVPSIAYSPESYFIRYGTSRNNLNFKSSTLIGTQDLDAKDQTLSITLRYLTHDTLYYYQVVSTNTFGETNSVIYSLRTTRLALIQFKAGPFLGCSNGRVSDSDAVQVFLKDEISKAVSSSCSCTFPSSQLINGTILCPATDSEQLILRVFVVSTDTVTSAAVVSHIRTWINGDPVLTSGVAKVTFDTSCPVNISNNQVPICMDTIITTTEPTTDGLSDSFGSNTDILVAVVAGAVILLEAVIIVILFCALWHQNSKIRALIRRRSSPYAAVNRQNSSVGATDPPPPSNKWKGDAYVTTECPAYLSAYTPKDVEDMDMVHIDENGRERSPPAIYDSIDLVNGRSVTMSVAPPPPPPLNHHPLSPQRNNDGRVTQSVLMSSEASDTEDNTGSSMMS</sequence>
<keyword evidence="4" id="KW-1133">Transmembrane helix</keyword>
<feature type="signal peptide" evidence="5">
    <location>
        <begin position="1"/>
        <end position="22"/>
    </location>
</feature>
<dbReference type="SMART" id="SM00060">
    <property type="entry name" value="FN3"/>
    <property type="match status" value="1"/>
</dbReference>
<keyword evidence="2" id="KW-1015">Disulfide bond</keyword>
<dbReference type="Pfam" id="PF07679">
    <property type="entry name" value="I-set"/>
    <property type="match status" value="1"/>
</dbReference>
<dbReference type="AlphaFoldDB" id="A0A1X7UYA1"/>
<reference evidence="8" key="2">
    <citation type="submission" date="2017-05" db="UniProtKB">
        <authorList>
            <consortium name="EnsemblMetazoa"/>
        </authorList>
    </citation>
    <scope>IDENTIFICATION</scope>
</reference>
<dbReference type="PROSITE" id="PS50853">
    <property type="entry name" value="FN3"/>
    <property type="match status" value="1"/>
</dbReference>
<feature type="domain" description="Ig-like" evidence="6">
    <location>
        <begin position="351"/>
        <end position="460"/>
    </location>
</feature>
<dbReference type="GO" id="GO:0016020">
    <property type="term" value="C:membrane"/>
    <property type="evidence" value="ECO:0007669"/>
    <property type="project" value="UniProtKB-SubCell"/>
</dbReference>
<dbReference type="KEGG" id="aqu:100633211"/>
<dbReference type="OrthoDB" id="6019866at2759"/>
<dbReference type="InterPro" id="IPR036116">
    <property type="entry name" value="FN3_sf"/>
</dbReference>
<reference evidence="9" key="1">
    <citation type="journal article" date="2010" name="Nature">
        <title>The Amphimedon queenslandica genome and the evolution of animal complexity.</title>
        <authorList>
            <person name="Srivastava M."/>
            <person name="Simakov O."/>
            <person name="Chapman J."/>
            <person name="Fahey B."/>
            <person name="Gauthier M.E."/>
            <person name="Mitros T."/>
            <person name="Richards G.S."/>
            <person name="Conaco C."/>
            <person name="Dacre M."/>
            <person name="Hellsten U."/>
            <person name="Larroux C."/>
            <person name="Putnam N.H."/>
            <person name="Stanke M."/>
            <person name="Adamska M."/>
            <person name="Darling A."/>
            <person name="Degnan S.M."/>
            <person name="Oakley T.H."/>
            <person name="Plachetzki D.C."/>
            <person name="Zhai Y."/>
            <person name="Adamski M."/>
            <person name="Calcino A."/>
            <person name="Cummins S.F."/>
            <person name="Goodstein D.M."/>
            <person name="Harris C."/>
            <person name="Jackson D.J."/>
            <person name="Leys S.P."/>
            <person name="Shu S."/>
            <person name="Woodcroft B.J."/>
            <person name="Vervoort M."/>
            <person name="Kosik K.S."/>
            <person name="Manning G."/>
            <person name="Degnan B.M."/>
            <person name="Rokhsar D.S."/>
        </authorList>
    </citation>
    <scope>NUCLEOTIDE SEQUENCE [LARGE SCALE GENOMIC DNA]</scope>
</reference>
<dbReference type="InterPro" id="IPR013783">
    <property type="entry name" value="Ig-like_fold"/>
</dbReference>
<feature type="domain" description="Ig-like" evidence="6">
    <location>
        <begin position="151"/>
        <end position="244"/>
    </location>
</feature>
<dbReference type="SMART" id="SM00408">
    <property type="entry name" value="IGc2"/>
    <property type="match status" value="2"/>
</dbReference>
<dbReference type="EnsemblMetazoa" id="Aqu2.1.32681_001">
    <property type="protein sequence ID" value="Aqu2.1.32681_001"/>
    <property type="gene ID" value="Aqu2.1.32681"/>
</dbReference>